<dbReference type="GO" id="GO:0016042">
    <property type="term" value="P:lipid catabolic process"/>
    <property type="evidence" value="ECO:0007669"/>
    <property type="project" value="UniProtKB-UniRule"/>
</dbReference>
<organism evidence="8">
    <name type="scientific">Strongyloides ratti</name>
    <name type="common">Parasitic roundworm</name>
    <dbReference type="NCBI Taxonomy" id="34506"/>
    <lineage>
        <taxon>Eukaryota</taxon>
        <taxon>Metazoa</taxon>
        <taxon>Ecdysozoa</taxon>
        <taxon>Nematoda</taxon>
        <taxon>Chromadorea</taxon>
        <taxon>Rhabditida</taxon>
        <taxon>Tylenchina</taxon>
        <taxon>Panagrolaimomorpha</taxon>
        <taxon>Strongyloidoidea</taxon>
        <taxon>Strongyloididae</taxon>
        <taxon>Strongyloides</taxon>
    </lineage>
</organism>
<feature type="compositionally biased region" description="Polar residues" evidence="6">
    <location>
        <begin position="37"/>
        <end position="50"/>
    </location>
</feature>
<dbReference type="InterPro" id="IPR016035">
    <property type="entry name" value="Acyl_Trfase/lysoPLipase"/>
</dbReference>
<dbReference type="WormBase" id="SRAE_2000514000">
    <property type="protein sequence ID" value="SRP11050"/>
    <property type="gene ID" value="WBGene00265394"/>
</dbReference>
<evidence type="ECO:0000256" key="4">
    <source>
        <dbReference type="ARBA" id="ARBA00023098"/>
    </source>
</evidence>
<sequence length="643" mass="73794">MLSDTSISSTSSTSSSSNNVNNHSFTNDDNKYRESYKINTKNYSNDETLPSQISSSESDSSLASKCSSRKESLKNFIVENIENYEEVDDNIIKIREKISCKKQSSEDETSRESNLGDRVLKLLKRNTKKPEIKQNSVLRKTRNIQPEKIEELFLNVTGDDIVSAIYHRNVTAIIYSYIADKLDKNYRDKNNNNYLHIGVEVDDILTMKTLLLLIEDSIELLIEVNNNEKCPIDLVKSDGMRNILSEFASERKPPSEMLPDQIFRIAMIGEMASKKIENITKDSKIMISLDGGGIRGLCTIQVLMAIQKKMDNNLWENVDWVAGTSTGGILALLLSLNYSLHGVRKAYLKLKNEVFVDRFKPYSSEKIENLLIKLLGKDETMDKIKNKKVAVTTVKCKDNFKRFNFKMFRNYHLSEDKNNNKNINRTKYYNEDYGYDNPSHNYIWKAARCTSAAPHYFHTFGNYVDGGLISNNPSIDLLTDYFKYHHLEALNKDGKITTKPVDDICCFISLGTGSKQVGMEKVVENELKDVSTNEKMILSRFVTITKQIMSIIFKVLDSDGLPVERTASWCNSIGVPFFRLQPHLPEEVELDEKKNPVIINMLWDVENYIKNFQYYEIEALARYLDTIIDARKLCKQEDTINNQ</sequence>
<dbReference type="InterPro" id="IPR002641">
    <property type="entry name" value="PNPLA_dom"/>
</dbReference>
<dbReference type="EMBL" id="LN609529">
    <property type="protein sequence ID" value="CEF70509.1"/>
    <property type="molecule type" value="Genomic_DNA"/>
</dbReference>
<feature type="short sequence motif" description="GXGXXG" evidence="5">
    <location>
        <begin position="291"/>
        <end position="296"/>
    </location>
</feature>
<dbReference type="eggNOG" id="KOG0513">
    <property type="taxonomic scope" value="Eukaryota"/>
</dbReference>
<dbReference type="RefSeq" id="XP_024509706.1">
    <property type="nucleotide sequence ID" value="XM_024644113.1"/>
</dbReference>
<keyword evidence="9" id="KW-1185">Reference proteome</keyword>
<feature type="compositionally biased region" description="Low complexity" evidence="6">
    <location>
        <begin position="1"/>
        <end position="25"/>
    </location>
</feature>
<feature type="active site" description="Proton acceptor" evidence="5">
    <location>
        <position position="465"/>
    </location>
</feature>
<keyword evidence="4 5" id="KW-0443">Lipid metabolism</keyword>
<reference evidence="8" key="2">
    <citation type="submission" date="2014-09" db="EMBL/GenBank/DDBJ databases">
        <authorList>
            <person name="Aslett A.Martin."/>
        </authorList>
    </citation>
    <scope>NUCLEOTIDE SEQUENCE</scope>
    <source>
        <strain evidence="8">ED321 Heterogonic</strain>
    </source>
</reference>
<keyword evidence="3" id="KW-0040">ANK repeat</keyword>
<evidence type="ECO:0000256" key="5">
    <source>
        <dbReference type="PROSITE-ProRule" id="PRU01161"/>
    </source>
</evidence>
<protein>
    <submittedName>
        <fullName evidence="8 10">85/88 kDa calcium-independent phospholipase A2</fullName>
    </submittedName>
</protein>
<gene>
    <name evidence="8 10 11" type="ORF">SRAE_2000514000</name>
</gene>
<dbReference type="OMA" id="DICCFIS"/>
<evidence type="ECO:0000256" key="6">
    <source>
        <dbReference type="SAM" id="MobiDB-lite"/>
    </source>
</evidence>
<dbReference type="GO" id="GO:2000304">
    <property type="term" value="P:positive regulation of ceramide biosynthetic process"/>
    <property type="evidence" value="ECO:0007669"/>
    <property type="project" value="TreeGrafter"/>
</dbReference>
<dbReference type="Pfam" id="PF01734">
    <property type="entry name" value="Patatin"/>
    <property type="match status" value="1"/>
</dbReference>
<dbReference type="CTD" id="36382887"/>
<evidence type="ECO:0000259" key="7">
    <source>
        <dbReference type="PROSITE" id="PS51635"/>
    </source>
</evidence>
<evidence type="ECO:0000256" key="2">
    <source>
        <dbReference type="ARBA" id="ARBA00022801"/>
    </source>
</evidence>
<keyword evidence="1" id="KW-0677">Repeat</keyword>
<evidence type="ECO:0000256" key="1">
    <source>
        <dbReference type="ARBA" id="ARBA00022737"/>
    </source>
</evidence>
<dbReference type="PROSITE" id="PS51635">
    <property type="entry name" value="PNPLA"/>
    <property type="match status" value="1"/>
</dbReference>
<dbReference type="GO" id="GO:0005739">
    <property type="term" value="C:mitochondrion"/>
    <property type="evidence" value="ECO:0007669"/>
    <property type="project" value="TreeGrafter"/>
</dbReference>
<dbReference type="OrthoDB" id="10021675at2759"/>
<dbReference type="STRING" id="34506.A0A090LL03"/>
<evidence type="ECO:0000256" key="3">
    <source>
        <dbReference type="ARBA" id="ARBA00023043"/>
    </source>
</evidence>
<dbReference type="Proteomes" id="UP000035682">
    <property type="component" value="Unplaced"/>
</dbReference>
<keyword evidence="2 5" id="KW-0378">Hydrolase</keyword>
<dbReference type="GO" id="GO:0047499">
    <property type="term" value="F:calcium-independent phospholipase A2 activity"/>
    <property type="evidence" value="ECO:0007669"/>
    <property type="project" value="InterPro"/>
</dbReference>
<dbReference type="PANTHER" id="PTHR24139:SF34">
    <property type="entry name" value="85_88 KDA CALCIUM-INDEPENDENT PHOSPHOLIPASE A2"/>
    <property type="match status" value="1"/>
</dbReference>
<dbReference type="InterPro" id="IPR047148">
    <property type="entry name" value="PLPL9"/>
</dbReference>
<name>A0A090LL03_STRRB</name>
<keyword evidence="5" id="KW-0442">Lipid degradation</keyword>
<evidence type="ECO:0000313" key="8">
    <source>
        <dbReference type="EMBL" id="CEF70509.1"/>
    </source>
</evidence>
<dbReference type="Gene3D" id="3.40.1090.10">
    <property type="entry name" value="Cytosolic phospholipase A2 catalytic domain"/>
    <property type="match status" value="1"/>
</dbReference>
<feature type="short sequence motif" description="DGA/G" evidence="5">
    <location>
        <begin position="465"/>
        <end position="467"/>
    </location>
</feature>
<evidence type="ECO:0000313" key="10">
    <source>
        <dbReference type="WBParaSite" id="SRAE_2000514000.1"/>
    </source>
</evidence>
<feature type="compositionally biased region" description="Basic and acidic residues" evidence="6">
    <location>
        <begin position="26"/>
        <end position="36"/>
    </location>
</feature>
<accession>A0A090LL03</accession>
<feature type="active site" description="Nucleophile" evidence="5">
    <location>
        <position position="325"/>
    </location>
</feature>
<evidence type="ECO:0000313" key="11">
    <source>
        <dbReference type="WormBase" id="SRAE_2000514000"/>
    </source>
</evidence>
<dbReference type="PANTHER" id="PTHR24139">
    <property type="entry name" value="CALCIUM-INDEPENDENT PHOSPHOLIPASE A2"/>
    <property type="match status" value="1"/>
</dbReference>
<reference evidence="10" key="3">
    <citation type="submission" date="2020-12" db="UniProtKB">
        <authorList>
            <consortium name="WormBaseParasite"/>
        </authorList>
    </citation>
    <scope>IDENTIFICATION</scope>
</reference>
<dbReference type="GeneID" id="36382887"/>
<feature type="region of interest" description="Disordered" evidence="6">
    <location>
        <begin position="1"/>
        <end position="63"/>
    </location>
</feature>
<dbReference type="WBParaSite" id="SRAE_2000514000.1">
    <property type="protein sequence ID" value="SRAE_2000514000.1"/>
    <property type="gene ID" value="WBGene00265394"/>
</dbReference>
<evidence type="ECO:0000313" key="9">
    <source>
        <dbReference type="Proteomes" id="UP000035682"/>
    </source>
</evidence>
<dbReference type="SUPFAM" id="SSF52151">
    <property type="entry name" value="FabD/lysophospholipase-like"/>
    <property type="match status" value="1"/>
</dbReference>
<proteinExistence type="predicted"/>
<feature type="domain" description="PNPLA" evidence="7">
    <location>
        <begin position="287"/>
        <end position="478"/>
    </location>
</feature>
<feature type="short sequence motif" description="GXSXG" evidence="5">
    <location>
        <begin position="323"/>
        <end position="327"/>
    </location>
</feature>
<dbReference type="GO" id="GO:0052816">
    <property type="term" value="F:long-chain fatty acyl-CoA hydrolase activity"/>
    <property type="evidence" value="ECO:0007669"/>
    <property type="project" value="TreeGrafter"/>
</dbReference>
<dbReference type="AlphaFoldDB" id="A0A090LL03"/>
<feature type="compositionally biased region" description="Low complexity" evidence="6">
    <location>
        <begin position="51"/>
        <end position="63"/>
    </location>
</feature>
<reference evidence="9" key="1">
    <citation type="submission" date="2014-09" db="EMBL/GenBank/DDBJ databases">
        <authorList>
            <person name="Martin A.A."/>
        </authorList>
    </citation>
    <scope>NUCLEOTIDE SEQUENCE</scope>
    <source>
        <strain evidence="9">ED321</strain>
    </source>
</reference>